<sequence length="355" mass="38991">MTVTINTAHPFKRDDCYEYRLILPLVVTTVQSSVCVLNSWFIASFSPPVTEHSATGGHHQPQALIGTRRNSAVEKQPKAQRATLAGGQPCLCHKATSSMDSKRHTCGTESWDTPTISLRQTGPRGQLPVRPLLRGAMQYLQTAHSRRSSPTTGALLFPGAYEEAHIHAKPHLRSGRKTTQKIQSRETAQTHHEGVMHKGDFRRDGMQGPLRKAFIIVIGLYLLLSGTASPGLSEKQLEEVGCRMRARSPAASATSQVCATVRSSQGIQPDNARQEAHPQRISQVSRGSRDRRTVACGSKDEFDRIRSSQATLTTAKTMTSNPTATTRANLGRYGHNYDEVDVLLYNLCLNIESAL</sequence>
<dbReference type="AlphaFoldDB" id="A0A183S807"/>
<evidence type="ECO:0000256" key="1">
    <source>
        <dbReference type="SAM" id="MobiDB-lite"/>
    </source>
</evidence>
<evidence type="ECO:0000313" key="4">
    <source>
        <dbReference type="WBParaSite" id="SSLN_0000037301-mRNA-1"/>
    </source>
</evidence>
<evidence type="ECO:0000313" key="3">
    <source>
        <dbReference type="Proteomes" id="UP000275846"/>
    </source>
</evidence>
<gene>
    <name evidence="2" type="ORF">SSLN_LOCUS355</name>
</gene>
<dbReference type="EMBL" id="UYSU01000237">
    <property type="protein sequence ID" value="VDL85470.1"/>
    <property type="molecule type" value="Genomic_DNA"/>
</dbReference>
<dbReference type="WBParaSite" id="SSLN_0000037301-mRNA-1">
    <property type="protein sequence ID" value="SSLN_0000037301-mRNA-1"/>
    <property type="gene ID" value="SSLN_0000037301"/>
</dbReference>
<evidence type="ECO:0000313" key="2">
    <source>
        <dbReference type="EMBL" id="VDL85470.1"/>
    </source>
</evidence>
<dbReference type="Proteomes" id="UP000275846">
    <property type="component" value="Unassembled WGS sequence"/>
</dbReference>
<keyword evidence="3" id="KW-1185">Reference proteome</keyword>
<accession>A0A183S807</accession>
<organism evidence="4">
    <name type="scientific">Schistocephalus solidus</name>
    <name type="common">Tapeworm</name>
    <dbReference type="NCBI Taxonomy" id="70667"/>
    <lineage>
        <taxon>Eukaryota</taxon>
        <taxon>Metazoa</taxon>
        <taxon>Spiralia</taxon>
        <taxon>Lophotrochozoa</taxon>
        <taxon>Platyhelminthes</taxon>
        <taxon>Cestoda</taxon>
        <taxon>Eucestoda</taxon>
        <taxon>Diphyllobothriidea</taxon>
        <taxon>Diphyllobothriidae</taxon>
        <taxon>Schistocephalus</taxon>
    </lineage>
</organism>
<proteinExistence type="predicted"/>
<reference evidence="4" key="1">
    <citation type="submission" date="2016-06" db="UniProtKB">
        <authorList>
            <consortium name="WormBaseParasite"/>
        </authorList>
    </citation>
    <scope>IDENTIFICATION</scope>
</reference>
<protein>
    <submittedName>
        <fullName evidence="4">G_PROTEIN_RECEP_F1_2 domain-containing protein</fullName>
    </submittedName>
</protein>
<reference evidence="2 3" key="2">
    <citation type="submission" date="2018-11" db="EMBL/GenBank/DDBJ databases">
        <authorList>
            <consortium name="Pathogen Informatics"/>
        </authorList>
    </citation>
    <scope>NUCLEOTIDE SEQUENCE [LARGE SCALE GENOMIC DNA]</scope>
    <source>
        <strain evidence="2 3">NST_G2</strain>
    </source>
</reference>
<name>A0A183S807_SCHSO</name>
<feature type="region of interest" description="Disordered" evidence="1">
    <location>
        <begin position="262"/>
        <end position="290"/>
    </location>
</feature>